<dbReference type="Proteomes" id="UP000523821">
    <property type="component" value="Unassembled WGS sequence"/>
</dbReference>
<dbReference type="InterPro" id="IPR011711">
    <property type="entry name" value="GntR_C"/>
</dbReference>
<keyword evidence="3" id="KW-0804">Transcription</keyword>
<dbReference type="SMART" id="SM00895">
    <property type="entry name" value="FCD"/>
    <property type="match status" value="1"/>
</dbReference>
<dbReference type="Pfam" id="PF07729">
    <property type="entry name" value="FCD"/>
    <property type="match status" value="1"/>
</dbReference>
<accession>A0A7W9CU06</accession>
<evidence type="ECO:0000313" key="6">
    <source>
        <dbReference type="Proteomes" id="UP000523821"/>
    </source>
</evidence>
<dbReference type="InterPro" id="IPR036390">
    <property type="entry name" value="WH_DNA-bd_sf"/>
</dbReference>
<dbReference type="GO" id="GO:0003700">
    <property type="term" value="F:DNA-binding transcription factor activity"/>
    <property type="evidence" value="ECO:0007669"/>
    <property type="project" value="InterPro"/>
</dbReference>
<evidence type="ECO:0000256" key="2">
    <source>
        <dbReference type="ARBA" id="ARBA00023125"/>
    </source>
</evidence>
<dbReference type="PROSITE" id="PS50949">
    <property type="entry name" value="HTH_GNTR"/>
    <property type="match status" value="1"/>
</dbReference>
<dbReference type="SMART" id="SM00345">
    <property type="entry name" value="HTH_GNTR"/>
    <property type="match status" value="1"/>
</dbReference>
<organism evidence="5 6">
    <name type="scientific">Prosthecomicrobium pneumaticum</name>
    <dbReference type="NCBI Taxonomy" id="81895"/>
    <lineage>
        <taxon>Bacteria</taxon>
        <taxon>Pseudomonadati</taxon>
        <taxon>Pseudomonadota</taxon>
        <taxon>Alphaproteobacteria</taxon>
        <taxon>Hyphomicrobiales</taxon>
        <taxon>Kaistiaceae</taxon>
        <taxon>Prosthecomicrobium</taxon>
    </lineage>
</organism>
<dbReference type="InterPro" id="IPR000524">
    <property type="entry name" value="Tscrpt_reg_HTH_GntR"/>
</dbReference>
<feature type="domain" description="HTH gntR-type" evidence="4">
    <location>
        <begin position="2"/>
        <end position="69"/>
    </location>
</feature>
<dbReference type="PANTHER" id="PTHR43537">
    <property type="entry name" value="TRANSCRIPTIONAL REGULATOR, GNTR FAMILY"/>
    <property type="match status" value="1"/>
</dbReference>
<reference evidence="5 6" key="1">
    <citation type="submission" date="2020-08" db="EMBL/GenBank/DDBJ databases">
        <title>Genomic Encyclopedia of Type Strains, Phase IV (KMG-IV): sequencing the most valuable type-strain genomes for metagenomic binning, comparative biology and taxonomic classification.</title>
        <authorList>
            <person name="Goeker M."/>
        </authorList>
    </citation>
    <scope>NUCLEOTIDE SEQUENCE [LARGE SCALE GENOMIC DNA]</scope>
    <source>
        <strain evidence="5 6">DSM 16268</strain>
    </source>
</reference>
<proteinExistence type="predicted"/>
<dbReference type="Gene3D" id="1.10.10.10">
    <property type="entry name" value="Winged helix-like DNA-binding domain superfamily/Winged helix DNA-binding domain"/>
    <property type="match status" value="1"/>
</dbReference>
<dbReference type="EMBL" id="JACHOO010000001">
    <property type="protein sequence ID" value="MBB5751548.1"/>
    <property type="molecule type" value="Genomic_DNA"/>
</dbReference>
<evidence type="ECO:0000256" key="3">
    <source>
        <dbReference type="ARBA" id="ARBA00023163"/>
    </source>
</evidence>
<sequence>MFSKTDHAYETLRRRILDGTLKPGERLRLAHIAAELGLSEMPVREALRLLHKDGLVHLNLHRSAEVATLSFQSAWEIEEVRLHLEAFACATAAPYHDANSIEGLRALIAELELDLDHPVTTARRNRAFHTLLMSRAPNGFLRGHIEELWDRTWQYSSASFFDFMPDRKPVLPVENRRIVDLVEARDQKGLESYLTQRLEEIRLAWNRAVRRARTAAAADEDRHAPAPRVRVGG</sequence>
<protein>
    <submittedName>
        <fullName evidence="5">DNA-binding GntR family transcriptional regulator</fullName>
    </submittedName>
</protein>
<keyword evidence="1" id="KW-0805">Transcription regulation</keyword>
<gene>
    <name evidence="5" type="ORF">GGQ63_000591</name>
</gene>
<keyword evidence="2 5" id="KW-0238">DNA-binding</keyword>
<name>A0A7W9CU06_9HYPH</name>
<dbReference type="PANTHER" id="PTHR43537:SF24">
    <property type="entry name" value="GLUCONATE OPERON TRANSCRIPTIONAL REPRESSOR"/>
    <property type="match status" value="1"/>
</dbReference>
<keyword evidence="6" id="KW-1185">Reference proteome</keyword>
<evidence type="ECO:0000313" key="5">
    <source>
        <dbReference type="EMBL" id="MBB5751548.1"/>
    </source>
</evidence>
<comment type="caution">
    <text evidence="5">The sequence shown here is derived from an EMBL/GenBank/DDBJ whole genome shotgun (WGS) entry which is preliminary data.</text>
</comment>
<dbReference type="SUPFAM" id="SSF46785">
    <property type="entry name" value="Winged helix' DNA-binding domain"/>
    <property type="match status" value="1"/>
</dbReference>
<dbReference type="GO" id="GO:0003677">
    <property type="term" value="F:DNA binding"/>
    <property type="evidence" value="ECO:0007669"/>
    <property type="project" value="UniProtKB-KW"/>
</dbReference>
<evidence type="ECO:0000259" key="4">
    <source>
        <dbReference type="PROSITE" id="PS50949"/>
    </source>
</evidence>
<dbReference type="InterPro" id="IPR036388">
    <property type="entry name" value="WH-like_DNA-bd_sf"/>
</dbReference>
<dbReference type="Pfam" id="PF00392">
    <property type="entry name" value="GntR"/>
    <property type="match status" value="1"/>
</dbReference>
<dbReference type="Gene3D" id="1.20.120.530">
    <property type="entry name" value="GntR ligand-binding domain-like"/>
    <property type="match status" value="1"/>
</dbReference>
<dbReference type="AlphaFoldDB" id="A0A7W9CU06"/>
<dbReference type="RefSeq" id="WP_183852315.1">
    <property type="nucleotide sequence ID" value="NZ_JACHOO010000001.1"/>
</dbReference>
<dbReference type="SUPFAM" id="SSF48008">
    <property type="entry name" value="GntR ligand-binding domain-like"/>
    <property type="match status" value="1"/>
</dbReference>
<dbReference type="InterPro" id="IPR008920">
    <property type="entry name" value="TF_FadR/GntR_C"/>
</dbReference>
<evidence type="ECO:0000256" key="1">
    <source>
        <dbReference type="ARBA" id="ARBA00023015"/>
    </source>
</evidence>